<feature type="transmembrane region" description="Helical" evidence="4">
    <location>
        <begin position="107"/>
        <end position="128"/>
    </location>
</feature>
<dbReference type="InterPro" id="IPR050469">
    <property type="entry name" value="Diguanylate_Cyclase"/>
</dbReference>
<keyword evidence="7" id="KW-1185">Reference proteome</keyword>
<evidence type="ECO:0000256" key="1">
    <source>
        <dbReference type="ARBA" id="ARBA00012528"/>
    </source>
</evidence>
<dbReference type="EMBL" id="FNQO01000001">
    <property type="protein sequence ID" value="SDZ93324.1"/>
    <property type="molecule type" value="Genomic_DNA"/>
</dbReference>
<feature type="region of interest" description="Disordered" evidence="3">
    <location>
        <begin position="327"/>
        <end position="349"/>
    </location>
</feature>
<dbReference type="SMART" id="SM00267">
    <property type="entry name" value="GGDEF"/>
    <property type="match status" value="1"/>
</dbReference>
<dbReference type="CDD" id="cd01949">
    <property type="entry name" value="GGDEF"/>
    <property type="match status" value="1"/>
</dbReference>
<proteinExistence type="predicted"/>
<dbReference type="PROSITE" id="PS50887">
    <property type="entry name" value="GGDEF"/>
    <property type="match status" value="1"/>
</dbReference>
<feature type="transmembrane region" description="Helical" evidence="4">
    <location>
        <begin position="152"/>
        <end position="171"/>
    </location>
</feature>
<comment type="catalytic activity">
    <reaction evidence="2">
        <text>2 GTP = 3',3'-c-di-GMP + 2 diphosphate</text>
        <dbReference type="Rhea" id="RHEA:24898"/>
        <dbReference type="ChEBI" id="CHEBI:33019"/>
        <dbReference type="ChEBI" id="CHEBI:37565"/>
        <dbReference type="ChEBI" id="CHEBI:58805"/>
        <dbReference type="EC" id="2.7.7.65"/>
    </reaction>
</comment>
<protein>
    <recommendedName>
        <fullName evidence="1">diguanylate cyclase</fullName>
        <ecNumber evidence="1">2.7.7.65</ecNumber>
    </recommendedName>
</protein>
<evidence type="ECO:0000313" key="7">
    <source>
        <dbReference type="Proteomes" id="UP000198658"/>
    </source>
</evidence>
<keyword evidence="4" id="KW-0812">Transmembrane</keyword>
<dbReference type="InterPro" id="IPR029787">
    <property type="entry name" value="Nucleotide_cyclase"/>
</dbReference>
<dbReference type="Gene3D" id="3.30.70.270">
    <property type="match status" value="1"/>
</dbReference>
<feature type="transmembrane region" description="Helical" evidence="4">
    <location>
        <begin position="200"/>
        <end position="218"/>
    </location>
</feature>
<keyword evidence="4" id="KW-0472">Membrane</keyword>
<feature type="transmembrane region" description="Helical" evidence="4">
    <location>
        <begin position="59"/>
        <end position="77"/>
    </location>
</feature>
<feature type="transmembrane region" description="Helical" evidence="4">
    <location>
        <begin position="7"/>
        <end position="27"/>
    </location>
</feature>
<feature type="domain" description="GGDEF" evidence="5">
    <location>
        <begin position="244"/>
        <end position="394"/>
    </location>
</feature>
<reference evidence="7" key="1">
    <citation type="submission" date="2016-10" db="EMBL/GenBank/DDBJ databases">
        <authorList>
            <person name="Varghese N."/>
            <person name="Submissions S."/>
        </authorList>
    </citation>
    <scope>NUCLEOTIDE SEQUENCE [LARGE SCALE GENOMIC DNA]</scope>
    <source>
        <strain evidence="7">CGMCC 1.10657</strain>
    </source>
</reference>
<evidence type="ECO:0000256" key="2">
    <source>
        <dbReference type="ARBA" id="ARBA00034247"/>
    </source>
</evidence>
<evidence type="ECO:0000256" key="3">
    <source>
        <dbReference type="SAM" id="MobiDB-lite"/>
    </source>
</evidence>
<feature type="transmembrane region" description="Helical" evidence="4">
    <location>
        <begin position="83"/>
        <end position="100"/>
    </location>
</feature>
<dbReference type="PANTHER" id="PTHR45138:SF9">
    <property type="entry name" value="DIGUANYLATE CYCLASE DGCM-RELATED"/>
    <property type="match status" value="1"/>
</dbReference>
<dbReference type="RefSeq" id="WP_091386230.1">
    <property type="nucleotide sequence ID" value="NZ_FNQO01000001.1"/>
</dbReference>
<dbReference type="GO" id="GO:0043709">
    <property type="term" value="P:cell adhesion involved in single-species biofilm formation"/>
    <property type="evidence" value="ECO:0007669"/>
    <property type="project" value="TreeGrafter"/>
</dbReference>
<evidence type="ECO:0000259" key="5">
    <source>
        <dbReference type="PROSITE" id="PS50887"/>
    </source>
</evidence>
<dbReference type="GO" id="GO:0052621">
    <property type="term" value="F:diguanylate cyclase activity"/>
    <property type="evidence" value="ECO:0007669"/>
    <property type="project" value="UniProtKB-EC"/>
</dbReference>
<evidence type="ECO:0000256" key="4">
    <source>
        <dbReference type="SAM" id="Phobius"/>
    </source>
</evidence>
<dbReference type="STRING" id="658218.SAMN05216562_1283"/>
<organism evidence="6 7">
    <name type="scientific">Microbulbifer marinus</name>
    <dbReference type="NCBI Taxonomy" id="658218"/>
    <lineage>
        <taxon>Bacteria</taxon>
        <taxon>Pseudomonadati</taxon>
        <taxon>Pseudomonadota</taxon>
        <taxon>Gammaproteobacteria</taxon>
        <taxon>Cellvibrionales</taxon>
        <taxon>Microbulbiferaceae</taxon>
        <taxon>Microbulbifer</taxon>
    </lineage>
</organism>
<dbReference type="EC" id="2.7.7.65" evidence="1"/>
<sequence>MPPILQWLRYSWLPGLLLVLLCAHYLSWLDLHALLSAESSTGLLAIALFLGIFFKSSRVVFAAALLLLIYLGAAAADWLHGDLLSLCLALGAVNMALVSFSRDRSVVSVFGVLLLFVLLLQGAGVYLLQSCCGAPVLGFSLQIPLPGHRAEVSLAALMFGFGALLATIKLLTRPDFTGWGLLLCTLLLAAGSYFGLRLDIIAAAAALLLVALVLRNAYELAFRDELTGIPSRRAYSRHLLTLGRHFSIAVVDIDHFKKLNDRHGHQVGDQALRMVAGKIARFGGGRAFRYGGEEFVVVIPGRDRDSARNSLERMREEISAYPMRLRSSSRVRGNSDRARRRRGQGGGKTIKTTVSVGVASSDSGLKSPDEVMRAADRALYKAKRSGRNRVCAHN</sequence>
<dbReference type="InterPro" id="IPR043128">
    <property type="entry name" value="Rev_trsase/Diguanyl_cyclase"/>
</dbReference>
<evidence type="ECO:0000313" key="6">
    <source>
        <dbReference type="EMBL" id="SDZ93324.1"/>
    </source>
</evidence>
<feature type="transmembrane region" description="Helical" evidence="4">
    <location>
        <begin position="33"/>
        <end position="54"/>
    </location>
</feature>
<gene>
    <name evidence="6" type="ORF">SAMN05216562_1283</name>
</gene>
<dbReference type="PANTHER" id="PTHR45138">
    <property type="entry name" value="REGULATORY COMPONENTS OF SENSORY TRANSDUCTION SYSTEM"/>
    <property type="match status" value="1"/>
</dbReference>
<dbReference type="SUPFAM" id="SSF55073">
    <property type="entry name" value="Nucleotide cyclase"/>
    <property type="match status" value="1"/>
</dbReference>
<accession>A0A1H3X3X6</accession>
<dbReference type="GO" id="GO:0005886">
    <property type="term" value="C:plasma membrane"/>
    <property type="evidence" value="ECO:0007669"/>
    <property type="project" value="TreeGrafter"/>
</dbReference>
<dbReference type="OrthoDB" id="9812260at2"/>
<dbReference type="Proteomes" id="UP000198658">
    <property type="component" value="Unassembled WGS sequence"/>
</dbReference>
<dbReference type="AlphaFoldDB" id="A0A1H3X3X6"/>
<dbReference type="GO" id="GO:1902201">
    <property type="term" value="P:negative regulation of bacterial-type flagellum-dependent cell motility"/>
    <property type="evidence" value="ECO:0007669"/>
    <property type="project" value="TreeGrafter"/>
</dbReference>
<dbReference type="InterPro" id="IPR000160">
    <property type="entry name" value="GGDEF_dom"/>
</dbReference>
<keyword evidence="4" id="KW-1133">Transmembrane helix</keyword>
<feature type="transmembrane region" description="Helical" evidence="4">
    <location>
        <begin position="176"/>
        <end position="194"/>
    </location>
</feature>
<dbReference type="Pfam" id="PF00990">
    <property type="entry name" value="GGDEF"/>
    <property type="match status" value="2"/>
</dbReference>
<name>A0A1H3X3X6_9GAMM</name>
<dbReference type="NCBIfam" id="TIGR00254">
    <property type="entry name" value="GGDEF"/>
    <property type="match status" value="1"/>
</dbReference>